<dbReference type="SUPFAM" id="SSF58038">
    <property type="entry name" value="SNARE fusion complex"/>
    <property type="match status" value="1"/>
</dbReference>
<keyword evidence="12" id="KW-1185">Reference proteome</keyword>
<keyword evidence="3 9" id="KW-0812">Transmembrane</keyword>
<protein>
    <recommendedName>
        <fullName evidence="10">V-SNARE coiled-coil homology domain-containing protein</fullName>
    </recommendedName>
</protein>
<dbReference type="AlphaFoldDB" id="A0A813Q9W4"/>
<reference evidence="11" key="1">
    <citation type="submission" date="2021-02" db="EMBL/GenBank/DDBJ databases">
        <authorList>
            <person name="Nowell W R."/>
        </authorList>
    </citation>
    <scope>NUCLEOTIDE SEQUENCE</scope>
    <source>
        <strain evidence="11">Ploen Becks lab</strain>
    </source>
</reference>
<name>A0A813Q9W4_9BILA</name>
<dbReference type="Pfam" id="PF00957">
    <property type="entry name" value="Synaptobrevin"/>
    <property type="match status" value="1"/>
</dbReference>
<dbReference type="PANTHER" id="PTHR45701">
    <property type="entry name" value="SYNAPTOBREVIN FAMILY MEMBER"/>
    <property type="match status" value="1"/>
</dbReference>
<dbReference type="Proteomes" id="UP000663879">
    <property type="component" value="Unassembled WGS sequence"/>
</dbReference>
<keyword evidence="2" id="KW-0813">Transport</keyword>
<feature type="transmembrane region" description="Helical" evidence="9">
    <location>
        <begin position="75"/>
        <end position="96"/>
    </location>
</feature>
<evidence type="ECO:0000256" key="6">
    <source>
        <dbReference type="ARBA" id="ARBA00023136"/>
    </source>
</evidence>
<dbReference type="PROSITE" id="PS50892">
    <property type="entry name" value="V_SNARE"/>
    <property type="match status" value="1"/>
</dbReference>
<dbReference type="EMBL" id="CAJNOC010000457">
    <property type="protein sequence ID" value="CAF0763892.1"/>
    <property type="molecule type" value="Genomic_DNA"/>
</dbReference>
<evidence type="ECO:0000256" key="4">
    <source>
        <dbReference type="ARBA" id="ARBA00022927"/>
    </source>
</evidence>
<dbReference type="GO" id="GO:0005737">
    <property type="term" value="C:cytoplasm"/>
    <property type="evidence" value="ECO:0007669"/>
    <property type="project" value="UniProtKB-ARBA"/>
</dbReference>
<dbReference type="GO" id="GO:0016020">
    <property type="term" value="C:membrane"/>
    <property type="evidence" value="ECO:0007669"/>
    <property type="project" value="InterPro"/>
</dbReference>
<dbReference type="FunFam" id="1.20.5.110:FF:000004">
    <property type="entry name" value="Vesicle-associated membrane protein 7"/>
    <property type="match status" value="1"/>
</dbReference>
<dbReference type="Gene3D" id="1.20.5.110">
    <property type="match status" value="1"/>
</dbReference>
<evidence type="ECO:0000256" key="8">
    <source>
        <dbReference type="PROSITE-ProRule" id="PRU00290"/>
    </source>
</evidence>
<proteinExistence type="inferred from homology"/>
<keyword evidence="5 9" id="KW-1133">Transmembrane helix</keyword>
<accession>A0A813Q9W4</accession>
<evidence type="ECO:0000313" key="12">
    <source>
        <dbReference type="Proteomes" id="UP000663879"/>
    </source>
</evidence>
<dbReference type="GO" id="GO:0012505">
    <property type="term" value="C:endomembrane system"/>
    <property type="evidence" value="ECO:0007669"/>
    <property type="project" value="UniProtKB-SubCell"/>
</dbReference>
<dbReference type="OrthoDB" id="190375at2759"/>
<dbReference type="InterPro" id="IPR042855">
    <property type="entry name" value="V_SNARE_CC"/>
</dbReference>
<sequence length="123" mass="13632">MKNYNSTGDSNFTNLQNQVNDVKGVMKSNIDKVLERGDRLDVLVDKTTDLEANAVQFNTVAKKVKRKMWWKNLKMMLILICVIVVIITVIGVALGLKFGGKSNDDEKTTTNAPITTLSTAKLS</sequence>
<comment type="subcellular location">
    <subcellularLocation>
        <location evidence="7">Endomembrane system</location>
        <topology evidence="7">Single-pass type IV membrane protein</topology>
    </subcellularLocation>
</comment>
<evidence type="ECO:0000256" key="2">
    <source>
        <dbReference type="ARBA" id="ARBA00022448"/>
    </source>
</evidence>
<evidence type="ECO:0000256" key="5">
    <source>
        <dbReference type="ARBA" id="ARBA00022989"/>
    </source>
</evidence>
<evidence type="ECO:0000313" key="11">
    <source>
        <dbReference type="EMBL" id="CAF0763892.1"/>
    </source>
</evidence>
<keyword evidence="6 9" id="KW-0472">Membrane</keyword>
<feature type="domain" description="V-SNARE coiled-coil homology" evidence="10">
    <location>
        <begin position="11"/>
        <end position="71"/>
    </location>
</feature>
<evidence type="ECO:0000256" key="9">
    <source>
        <dbReference type="SAM" id="Phobius"/>
    </source>
</evidence>
<evidence type="ECO:0000256" key="7">
    <source>
        <dbReference type="ARBA" id="ARBA00046280"/>
    </source>
</evidence>
<dbReference type="InterPro" id="IPR016444">
    <property type="entry name" value="Synaptobrevin/VAMP"/>
</dbReference>
<dbReference type="InterPro" id="IPR001388">
    <property type="entry name" value="Synaptobrevin-like"/>
</dbReference>
<evidence type="ECO:0000256" key="1">
    <source>
        <dbReference type="ARBA" id="ARBA00008025"/>
    </source>
</evidence>
<evidence type="ECO:0000259" key="10">
    <source>
        <dbReference type="PROSITE" id="PS50892"/>
    </source>
</evidence>
<comment type="similarity">
    <text evidence="1">Belongs to the synaptobrevin family.</text>
</comment>
<evidence type="ECO:0000256" key="3">
    <source>
        <dbReference type="ARBA" id="ARBA00022692"/>
    </source>
</evidence>
<comment type="caution">
    <text evidence="11">The sequence shown here is derived from an EMBL/GenBank/DDBJ whole genome shotgun (WGS) entry which is preliminary data.</text>
</comment>
<organism evidence="11 12">
    <name type="scientific">Brachionus calyciflorus</name>
    <dbReference type="NCBI Taxonomy" id="104777"/>
    <lineage>
        <taxon>Eukaryota</taxon>
        <taxon>Metazoa</taxon>
        <taxon>Spiralia</taxon>
        <taxon>Gnathifera</taxon>
        <taxon>Rotifera</taxon>
        <taxon>Eurotatoria</taxon>
        <taxon>Monogononta</taxon>
        <taxon>Pseudotrocha</taxon>
        <taxon>Ploima</taxon>
        <taxon>Brachionidae</taxon>
        <taxon>Brachionus</taxon>
    </lineage>
</organism>
<dbReference type="PRINTS" id="PR00219">
    <property type="entry name" value="SYNAPTOBREVN"/>
</dbReference>
<keyword evidence="4" id="KW-0653">Protein transport</keyword>
<keyword evidence="8" id="KW-0175">Coiled coil</keyword>
<dbReference type="GO" id="GO:0016192">
    <property type="term" value="P:vesicle-mediated transport"/>
    <property type="evidence" value="ECO:0007669"/>
    <property type="project" value="InterPro"/>
</dbReference>
<dbReference type="GO" id="GO:0015031">
    <property type="term" value="P:protein transport"/>
    <property type="evidence" value="ECO:0007669"/>
    <property type="project" value="UniProtKB-KW"/>
</dbReference>
<gene>
    <name evidence="11" type="ORF">OXX778_LOCUS4581</name>
</gene>